<evidence type="ECO:0000313" key="3">
    <source>
        <dbReference type="Proteomes" id="UP000811246"/>
    </source>
</evidence>
<organism evidence="2 3">
    <name type="scientific">Carya illinoinensis</name>
    <name type="common">Pecan</name>
    <dbReference type="NCBI Taxonomy" id="32201"/>
    <lineage>
        <taxon>Eukaryota</taxon>
        <taxon>Viridiplantae</taxon>
        <taxon>Streptophyta</taxon>
        <taxon>Embryophyta</taxon>
        <taxon>Tracheophyta</taxon>
        <taxon>Spermatophyta</taxon>
        <taxon>Magnoliopsida</taxon>
        <taxon>eudicotyledons</taxon>
        <taxon>Gunneridae</taxon>
        <taxon>Pentapetalae</taxon>
        <taxon>rosids</taxon>
        <taxon>fabids</taxon>
        <taxon>Fagales</taxon>
        <taxon>Juglandaceae</taxon>
        <taxon>Carya</taxon>
    </lineage>
</organism>
<evidence type="ECO:0000256" key="1">
    <source>
        <dbReference type="SAM" id="Phobius"/>
    </source>
</evidence>
<comment type="caution">
    <text evidence="2">The sequence shown here is derived from an EMBL/GenBank/DDBJ whole genome shotgun (WGS) entry which is preliminary data.</text>
</comment>
<evidence type="ECO:0000313" key="2">
    <source>
        <dbReference type="EMBL" id="KAG6735119.1"/>
    </source>
</evidence>
<keyword evidence="1" id="KW-0812">Transmembrane</keyword>
<dbReference type="EMBL" id="CM031825">
    <property type="protein sequence ID" value="KAG6735117.1"/>
    <property type="molecule type" value="Genomic_DNA"/>
</dbReference>
<evidence type="ECO:0008006" key="4">
    <source>
        <dbReference type="Google" id="ProtNLM"/>
    </source>
</evidence>
<reference evidence="2" key="1">
    <citation type="submission" date="2021-01" db="EMBL/GenBank/DDBJ databases">
        <authorList>
            <person name="Lovell J.T."/>
            <person name="Bentley N."/>
            <person name="Bhattarai G."/>
            <person name="Jenkins J.W."/>
            <person name="Sreedasyam A."/>
            <person name="Alarcon Y."/>
            <person name="Bock C."/>
            <person name="Boston L."/>
            <person name="Carlson J."/>
            <person name="Cervantes K."/>
            <person name="Clermont K."/>
            <person name="Krom N."/>
            <person name="Kubenka K."/>
            <person name="Mamidi S."/>
            <person name="Mattison C."/>
            <person name="Monteros M."/>
            <person name="Pisani C."/>
            <person name="Plott C."/>
            <person name="Rajasekar S."/>
            <person name="Rhein H.S."/>
            <person name="Rohla C."/>
            <person name="Song M."/>
            <person name="Hilaire R.S."/>
            <person name="Shu S."/>
            <person name="Wells L."/>
            <person name="Wang X."/>
            <person name="Webber J."/>
            <person name="Heerema R.J."/>
            <person name="Klein P."/>
            <person name="Conner P."/>
            <person name="Grauke L."/>
            <person name="Grimwood J."/>
            <person name="Schmutz J."/>
            <person name="Randall J.J."/>
        </authorList>
    </citation>
    <scope>NUCLEOTIDE SEQUENCE</scope>
    <source>
        <tissue evidence="2">Leaf</tissue>
    </source>
</reference>
<name>A0A922G680_CARIL</name>
<dbReference type="PANTHER" id="PTHR31045">
    <property type="entry name" value="PLAC8 FAMILY PROTEIN-RELATED"/>
    <property type="match status" value="1"/>
</dbReference>
<dbReference type="GO" id="GO:0051762">
    <property type="term" value="P:sesquiterpene biosynthetic process"/>
    <property type="evidence" value="ECO:0007669"/>
    <property type="project" value="TreeGrafter"/>
</dbReference>
<keyword evidence="1" id="KW-1133">Transmembrane helix</keyword>
<dbReference type="PANTHER" id="PTHR31045:SF30">
    <property type="entry name" value="PLAC8 FAMILY PROTEIN"/>
    <property type="match status" value="1"/>
</dbReference>
<dbReference type="InterPro" id="IPR021369">
    <property type="entry name" value="DUF2985"/>
</dbReference>
<accession>A0A922G680</accession>
<dbReference type="EMBL" id="CM031825">
    <property type="protein sequence ID" value="KAG6735116.1"/>
    <property type="molecule type" value="Genomic_DNA"/>
</dbReference>
<dbReference type="AlphaFoldDB" id="A0A922G680"/>
<dbReference type="Proteomes" id="UP000811246">
    <property type="component" value="Chromosome 1"/>
</dbReference>
<dbReference type="EMBL" id="CM031825">
    <property type="protein sequence ID" value="KAG6735118.1"/>
    <property type="molecule type" value="Genomic_DNA"/>
</dbReference>
<feature type="transmembrane region" description="Helical" evidence="1">
    <location>
        <begin position="53"/>
        <end position="75"/>
    </location>
</feature>
<feature type="transmembrane region" description="Helical" evidence="1">
    <location>
        <begin position="144"/>
        <end position="165"/>
    </location>
</feature>
<gene>
    <name evidence="2" type="ORF">I3842_01G305500</name>
</gene>
<feature type="transmembrane region" description="Helical" evidence="1">
    <location>
        <begin position="177"/>
        <end position="200"/>
    </location>
</feature>
<protein>
    <recommendedName>
        <fullName evidence="4">PLAC8 motif-containing protein</fullName>
    </recommendedName>
</protein>
<keyword evidence="1" id="KW-0472">Membrane</keyword>
<sequence length="255" mass="29372">MAYEKDEISRSVTTSSGHRFQERLSGVFARKIDWDSLMEMSKEWIRNPMNMALFAWITCIAVSGAILFLVMTGMLNSVLPKKSQRDAWFEVNNQILNALFTLMCLYQHPKRFYHLAILCIWKPKDISKLRKIYCKNGTYKPHEWAHMMVVIVLLHVNCFAQYALCGLNLGYRRSQRPAIGVGVSISVAIAAPAIAGFYSIMSPLGRDYNSEMDEEAQVQITTGENPDQIRLKSLEKRFSFAARDEFYKMLSLDFW</sequence>
<dbReference type="GO" id="GO:0009975">
    <property type="term" value="F:cyclase activity"/>
    <property type="evidence" value="ECO:0007669"/>
    <property type="project" value="TreeGrafter"/>
</dbReference>
<dbReference type="Pfam" id="PF11204">
    <property type="entry name" value="DUF2985"/>
    <property type="match status" value="1"/>
</dbReference>
<proteinExistence type="predicted"/>
<dbReference type="EMBL" id="CM031825">
    <property type="protein sequence ID" value="KAG6735119.1"/>
    <property type="molecule type" value="Genomic_DNA"/>
</dbReference>